<dbReference type="RefSeq" id="WP_234767799.1">
    <property type="nucleotide sequence ID" value="NZ_JAKEIP010000304.1"/>
</dbReference>
<keyword evidence="2" id="KW-1185">Reference proteome</keyword>
<dbReference type="EMBL" id="JAKEIP010000304">
    <property type="protein sequence ID" value="MCF1599423.1"/>
    <property type="molecule type" value="Genomic_DNA"/>
</dbReference>
<evidence type="ECO:0000313" key="1">
    <source>
        <dbReference type="EMBL" id="MCF1599423.1"/>
    </source>
</evidence>
<protein>
    <submittedName>
        <fullName evidence="1">Uncharacterized protein</fullName>
    </submittedName>
</protein>
<reference evidence="1" key="1">
    <citation type="submission" date="2022-01" db="EMBL/GenBank/DDBJ databases">
        <title>Draft Genome Sequences of Seven Type Strains of the Genus Streptomyces.</title>
        <authorList>
            <person name="Aziz S."/>
            <person name="Coretto E."/>
            <person name="Chronakova A."/>
            <person name="Sproer C."/>
            <person name="Huber K."/>
            <person name="Nouioui I."/>
            <person name="Gross H."/>
        </authorList>
    </citation>
    <scope>NUCLEOTIDE SEQUENCE</scope>
    <source>
        <strain evidence="1">DSM 103493</strain>
    </source>
</reference>
<evidence type="ECO:0000313" key="2">
    <source>
        <dbReference type="Proteomes" id="UP001139384"/>
    </source>
</evidence>
<gene>
    <name evidence="1" type="ORF">L0P92_38595</name>
</gene>
<proteinExistence type="predicted"/>
<accession>A0A9X1Q6A7</accession>
<dbReference type="Proteomes" id="UP001139384">
    <property type="component" value="Unassembled WGS sequence"/>
</dbReference>
<name>A0A9X1Q6A7_STRM4</name>
<sequence>MKQPVERARDIALRVLGAVTSAAVPEVTDLAEVVRRFEGVEFDVPAEGDTDGFLFEYCCVNWLSEPTFVLGFTRQLGLVGDEGSVDAYVQIQFDYRYPCDSELSRLKSSNTWWFRADGTSFAEWLDAALRDPVWDAVRQRNPIAFDVTEDFV</sequence>
<comment type="caution">
    <text evidence="1">The sequence shown here is derived from an EMBL/GenBank/DDBJ whole genome shotgun (WGS) entry which is preliminary data.</text>
</comment>
<dbReference type="AlphaFoldDB" id="A0A9X1Q6A7"/>
<organism evidence="1 2">
    <name type="scientific">Streptomyces muensis</name>
    <dbReference type="NCBI Taxonomy" id="1077944"/>
    <lineage>
        <taxon>Bacteria</taxon>
        <taxon>Bacillati</taxon>
        <taxon>Actinomycetota</taxon>
        <taxon>Actinomycetes</taxon>
        <taxon>Kitasatosporales</taxon>
        <taxon>Streptomycetaceae</taxon>
        <taxon>Streptomyces</taxon>
    </lineage>
</organism>